<organism evidence="1 2">
    <name type="scientific">Acanthopleuribacter pedis</name>
    <dbReference type="NCBI Taxonomy" id="442870"/>
    <lineage>
        <taxon>Bacteria</taxon>
        <taxon>Pseudomonadati</taxon>
        <taxon>Acidobacteriota</taxon>
        <taxon>Holophagae</taxon>
        <taxon>Acanthopleuribacterales</taxon>
        <taxon>Acanthopleuribacteraceae</taxon>
        <taxon>Acanthopleuribacter</taxon>
    </lineage>
</organism>
<dbReference type="Proteomes" id="UP000664417">
    <property type="component" value="Unassembled WGS sequence"/>
</dbReference>
<reference evidence="1" key="1">
    <citation type="submission" date="2021-03" db="EMBL/GenBank/DDBJ databases">
        <authorList>
            <person name="Wang G."/>
        </authorList>
    </citation>
    <scope>NUCLEOTIDE SEQUENCE</scope>
    <source>
        <strain evidence="1">KCTC 12899</strain>
    </source>
</reference>
<gene>
    <name evidence="1" type="ORF">J3U88_02930</name>
</gene>
<evidence type="ECO:0000313" key="1">
    <source>
        <dbReference type="EMBL" id="MBO1317400.1"/>
    </source>
</evidence>
<dbReference type="AlphaFoldDB" id="A0A8J7Q1B1"/>
<proteinExistence type="predicted"/>
<keyword evidence="2" id="KW-1185">Reference proteome</keyword>
<dbReference type="EMBL" id="JAFREP010000002">
    <property type="protein sequence ID" value="MBO1317400.1"/>
    <property type="molecule type" value="Genomic_DNA"/>
</dbReference>
<dbReference type="RefSeq" id="WP_207856636.1">
    <property type="nucleotide sequence ID" value="NZ_JAFREP010000002.1"/>
</dbReference>
<name>A0A8J7Q1B1_9BACT</name>
<sequence>MVDGGGPVPILVSHDAAERTLIEEYLNKNEIPFTMNPLDTANSLGAGFTGMGSVPAFGPVQIAVPAIHAQKAHDDLLGILADAKDAAVEGEEVDPAEEAYLAASPRFSQGFVARSRKPCEYEDYDRETAQA</sequence>
<evidence type="ECO:0000313" key="2">
    <source>
        <dbReference type="Proteomes" id="UP000664417"/>
    </source>
</evidence>
<accession>A0A8J7Q1B1</accession>
<comment type="caution">
    <text evidence="1">The sequence shown here is derived from an EMBL/GenBank/DDBJ whole genome shotgun (WGS) entry which is preliminary data.</text>
</comment>
<protein>
    <submittedName>
        <fullName evidence="1">Uncharacterized protein</fullName>
    </submittedName>
</protein>